<dbReference type="InterPro" id="IPR007702">
    <property type="entry name" value="Janus"/>
</dbReference>
<feature type="active site" description="Proton acceptor" evidence="5">
    <location>
        <position position="84"/>
    </location>
</feature>
<dbReference type="Proteomes" id="UP001378592">
    <property type="component" value="Unassembled WGS sequence"/>
</dbReference>
<evidence type="ECO:0000256" key="1">
    <source>
        <dbReference type="ARBA" id="ARBA00002508"/>
    </source>
</evidence>
<evidence type="ECO:0000256" key="6">
    <source>
        <dbReference type="PIRSR" id="PIRSR607702-2"/>
    </source>
</evidence>
<accession>A0AAN9YZB2</accession>
<evidence type="ECO:0000256" key="5">
    <source>
        <dbReference type="PIRSR" id="PIRSR607702-1"/>
    </source>
</evidence>
<comment type="similarity">
    <text evidence="2">Belongs to the janus family.</text>
</comment>
<dbReference type="PANTHER" id="PTHR12258:SF5">
    <property type="entry name" value="BCDNA.GH02250-RELATED"/>
    <property type="match status" value="1"/>
</dbReference>
<evidence type="ECO:0000256" key="2">
    <source>
        <dbReference type="ARBA" id="ARBA00010971"/>
    </source>
</evidence>
<evidence type="ECO:0000256" key="7">
    <source>
        <dbReference type="SAM" id="SignalP"/>
    </source>
</evidence>
<dbReference type="GO" id="GO:0030154">
    <property type="term" value="P:cell differentiation"/>
    <property type="evidence" value="ECO:0007669"/>
    <property type="project" value="UniProtKB-KW"/>
</dbReference>
<dbReference type="InterPro" id="IPR038596">
    <property type="entry name" value="Janus_sf"/>
</dbReference>
<dbReference type="EMBL" id="JAZDUA010000741">
    <property type="protein sequence ID" value="KAK7789517.1"/>
    <property type="molecule type" value="Genomic_DNA"/>
</dbReference>
<gene>
    <name evidence="8" type="ORF">R5R35_000827</name>
</gene>
<feature type="chain" id="PRO_5043025086" description="Janus A" evidence="7">
    <location>
        <begin position="16"/>
        <end position="156"/>
    </location>
</feature>
<dbReference type="Gene3D" id="3.50.20.20">
    <property type="entry name" value="Janus/Ocnus"/>
    <property type="match status" value="1"/>
</dbReference>
<dbReference type="GO" id="GO:0101006">
    <property type="term" value="F:protein histidine phosphatase activity"/>
    <property type="evidence" value="ECO:0007669"/>
    <property type="project" value="TreeGrafter"/>
</dbReference>
<evidence type="ECO:0000313" key="9">
    <source>
        <dbReference type="Proteomes" id="UP001378592"/>
    </source>
</evidence>
<organism evidence="8 9">
    <name type="scientific">Gryllus longicercus</name>
    <dbReference type="NCBI Taxonomy" id="2509291"/>
    <lineage>
        <taxon>Eukaryota</taxon>
        <taxon>Metazoa</taxon>
        <taxon>Ecdysozoa</taxon>
        <taxon>Arthropoda</taxon>
        <taxon>Hexapoda</taxon>
        <taxon>Insecta</taxon>
        <taxon>Pterygota</taxon>
        <taxon>Neoptera</taxon>
        <taxon>Polyneoptera</taxon>
        <taxon>Orthoptera</taxon>
        <taxon>Ensifera</taxon>
        <taxon>Gryllidea</taxon>
        <taxon>Grylloidea</taxon>
        <taxon>Gryllidae</taxon>
        <taxon>Gryllinae</taxon>
        <taxon>Gryllus</taxon>
    </lineage>
</organism>
<keyword evidence="7" id="KW-0732">Signal</keyword>
<evidence type="ECO:0000313" key="8">
    <source>
        <dbReference type="EMBL" id="KAK7789517.1"/>
    </source>
</evidence>
<evidence type="ECO:0000256" key="3">
    <source>
        <dbReference type="ARBA" id="ARBA00022782"/>
    </source>
</evidence>
<keyword evidence="3" id="KW-0221">Differentiation</keyword>
<reference evidence="8 9" key="1">
    <citation type="submission" date="2024-03" db="EMBL/GenBank/DDBJ databases">
        <title>The genome assembly and annotation of the cricket Gryllus longicercus Weissman &amp; Gray.</title>
        <authorList>
            <person name="Szrajer S."/>
            <person name="Gray D."/>
            <person name="Ylla G."/>
        </authorList>
    </citation>
    <scope>NUCLEOTIDE SEQUENCE [LARGE SCALE GENOMIC DNA]</scope>
    <source>
        <strain evidence="8">DAG 2021-001</strain>
        <tissue evidence="8">Whole body minus gut</tissue>
    </source>
</reference>
<proteinExistence type="inferred from homology"/>
<comment type="function">
    <text evidence="1">JanA and janB regulate somatic sex differentiation.</text>
</comment>
<comment type="caution">
    <text evidence="8">The sequence shown here is derived from an EMBL/GenBank/DDBJ whole genome shotgun (WGS) entry which is preliminary data.</text>
</comment>
<keyword evidence="9" id="KW-1185">Reference proteome</keyword>
<name>A0AAN9YZB2_9ORTH</name>
<dbReference type="SUPFAM" id="SSF143724">
    <property type="entry name" value="PHP14-like"/>
    <property type="match status" value="1"/>
</dbReference>
<dbReference type="GO" id="GO:0007548">
    <property type="term" value="P:sex differentiation"/>
    <property type="evidence" value="ECO:0007669"/>
    <property type="project" value="UniProtKB-KW"/>
</dbReference>
<dbReference type="PANTHER" id="PTHR12258">
    <property type="entry name" value="JANUS-A/JANUS-B"/>
    <property type="match status" value="1"/>
</dbReference>
<dbReference type="Pfam" id="PF05005">
    <property type="entry name" value="Ocnus"/>
    <property type="match status" value="1"/>
</dbReference>
<dbReference type="AlphaFoldDB" id="A0AAN9YZB2"/>
<feature type="signal peptide" evidence="7">
    <location>
        <begin position="1"/>
        <end position="15"/>
    </location>
</feature>
<keyword evidence="4" id="KW-0726">Sexual differentiation</keyword>
<evidence type="ECO:0000256" key="4">
    <source>
        <dbReference type="ARBA" id="ARBA00022928"/>
    </source>
</evidence>
<protein>
    <recommendedName>
        <fullName evidence="10">Janus A</fullName>
    </recommendedName>
</protein>
<feature type="binding site" evidence="6">
    <location>
        <position position="52"/>
    </location>
    <ligand>
        <name>substrate</name>
    </ligand>
</feature>
<dbReference type="GO" id="GO:0005829">
    <property type="term" value="C:cytosol"/>
    <property type="evidence" value="ECO:0007669"/>
    <property type="project" value="TreeGrafter"/>
</dbReference>
<sequence>MLVFVGRLCVGAVRSVFTLVAVQTRSFCTFTMCAEKLNDVPEVEIEDSGTFKYVLIKVYPGEPSGDHEPSKLIVRGGQKFGPYHGDIYDATLANLQKLGLDSECLGGGRIRHEPEKKELNVYGYSQGFGKADHQLTVSLLKKKYSNYAINWSDEGY</sequence>
<evidence type="ECO:0008006" key="10">
    <source>
        <dbReference type="Google" id="ProtNLM"/>
    </source>
</evidence>